<comment type="subcellular location">
    <subcellularLocation>
        <location evidence="3">Cell surface</location>
    </subcellularLocation>
    <subcellularLocation>
        <location evidence="2">Endoplasmic reticulum</location>
    </subcellularLocation>
    <subcellularLocation>
        <location evidence="4">Golgi apparatus</location>
        <location evidence="4">Golgi stack</location>
    </subcellularLocation>
</comment>
<dbReference type="GO" id="GO:0046872">
    <property type="term" value="F:metal ion binding"/>
    <property type="evidence" value="ECO:0007669"/>
    <property type="project" value="UniProtKB-KW"/>
</dbReference>
<keyword evidence="6" id="KW-0479">Metal-binding</keyword>
<evidence type="ECO:0000256" key="7">
    <source>
        <dbReference type="ARBA" id="ARBA00022729"/>
    </source>
</evidence>
<dbReference type="PROSITE" id="PS00523">
    <property type="entry name" value="SULFATASE_1"/>
    <property type="match status" value="1"/>
</dbReference>
<feature type="domain" description="Sulfatase N-terminal" evidence="15">
    <location>
        <begin position="56"/>
        <end position="387"/>
    </location>
</feature>
<evidence type="ECO:0000256" key="8">
    <source>
        <dbReference type="ARBA" id="ARBA00022801"/>
    </source>
</evidence>
<dbReference type="OrthoDB" id="96314at2759"/>
<accession>D6WJJ9</accession>
<dbReference type="InterPro" id="IPR024609">
    <property type="entry name" value="Extracellular_sulfatase_C"/>
</dbReference>
<evidence type="ECO:0000256" key="9">
    <source>
        <dbReference type="ARBA" id="ARBA00022824"/>
    </source>
</evidence>
<comment type="cofactor">
    <cofactor evidence="1">
        <name>Ca(2+)</name>
        <dbReference type="ChEBI" id="CHEBI:29108"/>
    </cofactor>
</comment>
<proteinExistence type="inferred from homology"/>
<dbReference type="GO" id="GO:0005539">
    <property type="term" value="F:glycosaminoglycan binding"/>
    <property type="evidence" value="ECO:0000318"/>
    <property type="project" value="GO_Central"/>
</dbReference>
<keyword evidence="18" id="KW-1185">Reference proteome</keyword>
<dbReference type="GO" id="GO:0005783">
    <property type="term" value="C:endoplasmic reticulum"/>
    <property type="evidence" value="ECO:0007669"/>
    <property type="project" value="UniProtKB-SubCell"/>
</dbReference>
<dbReference type="CDD" id="cd16147">
    <property type="entry name" value="G6S"/>
    <property type="match status" value="1"/>
</dbReference>
<dbReference type="InParanoid" id="D6WJJ9"/>
<feature type="region of interest" description="Disordered" evidence="13">
    <location>
        <begin position="467"/>
        <end position="497"/>
    </location>
</feature>
<keyword evidence="9" id="KW-0256">Endoplasmic reticulum</keyword>
<evidence type="ECO:0000256" key="3">
    <source>
        <dbReference type="ARBA" id="ARBA00004241"/>
    </source>
</evidence>
<dbReference type="PANTHER" id="PTHR43108">
    <property type="entry name" value="N-ACETYLGLUCOSAMINE-6-SULFATASE FAMILY MEMBER"/>
    <property type="match status" value="1"/>
</dbReference>
<evidence type="ECO:0000259" key="16">
    <source>
        <dbReference type="Pfam" id="PF12548"/>
    </source>
</evidence>
<dbReference type="GO" id="GO:0005795">
    <property type="term" value="C:Golgi stack"/>
    <property type="evidence" value="ECO:0007669"/>
    <property type="project" value="UniProtKB-SubCell"/>
</dbReference>
<protein>
    <submittedName>
        <fullName evidence="17">Extracellular sulfatase SULF-1 homolog-like Protein</fullName>
    </submittedName>
</protein>
<keyword evidence="7 14" id="KW-0732">Signal</keyword>
<dbReference type="InterPro" id="IPR024607">
    <property type="entry name" value="Sulfatase_CS"/>
</dbReference>
<feature type="compositionally biased region" description="Low complexity" evidence="13">
    <location>
        <begin position="819"/>
        <end position="832"/>
    </location>
</feature>
<evidence type="ECO:0000256" key="11">
    <source>
        <dbReference type="ARBA" id="ARBA00023034"/>
    </source>
</evidence>
<dbReference type="FunCoup" id="D6WJJ9">
    <property type="interactions" value="118"/>
</dbReference>
<evidence type="ECO:0000313" key="17">
    <source>
        <dbReference type="EMBL" id="EFA03907.2"/>
    </source>
</evidence>
<dbReference type="Pfam" id="PF00884">
    <property type="entry name" value="Sulfatase"/>
    <property type="match status" value="1"/>
</dbReference>
<dbReference type="Gene3D" id="3.40.720.10">
    <property type="entry name" value="Alkaline Phosphatase, subunit A"/>
    <property type="match status" value="1"/>
</dbReference>
<dbReference type="OMA" id="VETPPQM"/>
<evidence type="ECO:0000256" key="10">
    <source>
        <dbReference type="ARBA" id="ARBA00022837"/>
    </source>
</evidence>
<dbReference type="AlphaFoldDB" id="D6WJJ9"/>
<feature type="compositionally biased region" description="Basic and acidic residues" evidence="13">
    <location>
        <begin position="847"/>
        <end position="861"/>
    </location>
</feature>
<feature type="domain" description="Extracellular sulfatase C-terminal" evidence="16">
    <location>
        <begin position="627"/>
        <end position="748"/>
    </location>
</feature>
<feature type="signal peptide" evidence="14">
    <location>
        <begin position="1"/>
        <end position="33"/>
    </location>
</feature>
<dbReference type="Proteomes" id="UP000007266">
    <property type="component" value="Linkage group 5"/>
</dbReference>
<dbReference type="eggNOG" id="KOG3731">
    <property type="taxonomic scope" value="Eukaryota"/>
</dbReference>
<dbReference type="EMBL" id="KQ971342">
    <property type="protein sequence ID" value="EFA03907.2"/>
    <property type="molecule type" value="Genomic_DNA"/>
</dbReference>
<evidence type="ECO:0000313" key="18">
    <source>
        <dbReference type="Proteomes" id="UP000007266"/>
    </source>
</evidence>
<evidence type="ECO:0000256" key="5">
    <source>
        <dbReference type="ARBA" id="ARBA00008779"/>
    </source>
</evidence>
<keyword evidence="8" id="KW-0378">Hydrolase</keyword>
<evidence type="ECO:0000256" key="6">
    <source>
        <dbReference type="ARBA" id="ARBA00022723"/>
    </source>
</evidence>
<dbReference type="GO" id="GO:0008449">
    <property type="term" value="F:N-acetylglucosamine-6-sulfatase activity"/>
    <property type="evidence" value="ECO:0000318"/>
    <property type="project" value="GO_Central"/>
</dbReference>
<evidence type="ECO:0000256" key="13">
    <source>
        <dbReference type="SAM" id="MobiDB-lite"/>
    </source>
</evidence>
<comment type="similarity">
    <text evidence="5">Belongs to the sulfatase family.</text>
</comment>
<name>D6WJJ9_TRICA</name>
<evidence type="ECO:0000256" key="12">
    <source>
        <dbReference type="ARBA" id="ARBA00023180"/>
    </source>
</evidence>
<dbReference type="FunFam" id="3.40.720.10:FF:000050">
    <property type="entry name" value="Extracellular sulfatase SULF-1"/>
    <property type="match status" value="1"/>
</dbReference>
<reference evidence="17 18" key="2">
    <citation type="journal article" date="2010" name="Nucleic Acids Res.">
        <title>BeetleBase in 2010: revisions to provide comprehensive genomic information for Tribolium castaneum.</title>
        <authorList>
            <person name="Kim H.S."/>
            <person name="Murphy T."/>
            <person name="Xia J."/>
            <person name="Caragea D."/>
            <person name="Park Y."/>
            <person name="Beeman R.W."/>
            <person name="Lorenzen M.D."/>
            <person name="Butcher S."/>
            <person name="Manak J.R."/>
            <person name="Brown S.J."/>
        </authorList>
    </citation>
    <scope>GENOME REANNOTATION</scope>
    <source>
        <strain evidence="17 18">Georgia GA2</strain>
    </source>
</reference>
<feature type="region of interest" description="Disordered" evidence="13">
    <location>
        <begin position="744"/>
        <end position="873"/>
    </location>
</feature>
<evidence type="ECO:0000256" key="4">
    <source>
        <dbReference type="ARBA" id="ARBA00004348"/>
    </source>
</evidence>
<dbReference type="InterPro" id="IPR000917">
    <property type="entry name" value="Sulfatase_N"/>
</dbReference>
<feature type="compositionally biased region" description="Basic and acidic residues" evidence="13">
    <location>
        <begin position="758"/>
        <end position="768"/>
    </location>
</feature>
<keyword evidence="11" id="KW-0333">Golgi apparatus</keyword>
<evidence type="ECO:0000259" key="15">
    <source>
        <dbReference type="Pfam" id="PF00884"/>
    </source>
</evidence>
<organism evidence="17 18">
    <name type="scientific">Tribolium castaneum</name>
    <name type="common">Red flour beetle</name>
    <dbReference type="NCBI Taxonomy" id="7070"/>
    <lineage>
        <taxon>Eukaryota</taxon>
        <taxon>Metazoa</taxon>
        <taxon>Ecdysozoa</taxon>
        <taxon>Arthropoda</taxon>
        <taxon>Hexapoda</taxon>
        <taxon>Insecta</taxon>
        <taxon>Pterygota</taxon>
        <taxon>Neoptera</taxon>
        <taxon>Endopterygota</taxon>
        <taxon>Coleoptera</taxon>
        <taxon>Polyphaga</taxon>
        <taxon>Cucujiformia</taxon>
        <taxon>Tenebrionidae</taxon>
        <taxon>Tenebrionidae incertae sedis</taxon>
        <taxon>Tribolium</taxon>
    </lineage>
</organism>
<feature type="region of interest" description="Disordered" evidence="13">
    <location>
        <begin position="32"/>
        <end position="52"/>
    </location>
</feature>
<dbReference type="SUPFAM" id="SSF53649">
    <property type="entry name" value="Alkaline phosphatase-like"/>
    <property type="match status" value="2"/>
</dbReference>
<feature type="chain" id="PRO_5007310653" evidence="14">
    <location>
        <begin position="34"/>
        <end position="1059"/>
    </location>
</feature>
<dbReference type="InterPro" id="IPR017850">
    <property type="entry name" value="Alkaline_phosphatase_core_sf"/>
</dbReference>
<evidence type="ECO:0000256" key="1">
    <source>
        <dbReference type="ARBA" id="ARBA00001913"/>
    </source>
</evidence>
<reference evidence="17 18" key="1">
    <citation type="journal article" date="2008" name="Nature">
        <title>The genome of the model beetle and pest Tribolium castaneum.</title>
        <authorList>
            <consortium name="Tribolium Genome Sequencing Consortium"/>
            <person name="Richards S."/>
            <person name="Gibbs R.A."/>
            <person name="Weinstock G.M."/>
            <person name="Brown S.J."/>
            <person name="Denell R."/>
            <person name="Beeman R.W."/>
            <person name="Gibbs R."/>
            <person name="Beeman R.W."/>
            <person name="Brown S.J."/>
            <person name="Bucher G."/>
            <person name="Friedrich M."/>
            <person name="Grimmelikhuijzen C.J."/>
            <person name="Klingler M."/>
            <person name="Lorenzen M."/>
            <person name="Richards S."/>
            <person name="Roth S."/>
            <person name="Schroder R."/>
            <person name="Tautz D."/>
            <person name="Zdobnov E.M."/>
            <person name="Muzny D."/>
            <person name="Gibbs R.A."/>
            <person name="Weinstock G.M."/>
            <person name="Attaway T."/>
            <person name="Bell S."/>
            <person name="Buhay C.J."/>
            <person name="Chandrabose M.N."/>
            <person name="Chavez D."/>
            <person name="Clerk-Blankenburg K.P."/>
            <person name="Cree A."/>
            <person name="Dao M."/>
            <person name="Davis C."/>
            <person name="Chacko J."/>
            <person name="Dinh H."/>
            <person name="Dugan-Rocha S."/>
            <person name="Fowler G."/>
            <person name="Garner T.T."/>
            <person name="Garnes J."/>
            <person name="Gnirke A."/>
            <person name="Hawes A."/>
            <person name="Hernandez J."/>
            <person name="Hines S."/>
            <person name="Holder M."/>
            <person name="Hume J."/>
            <person name="Jhangiani S.N."/>
            <person name="Joshi V."/>
            <person name="Khan Z.M."/>
            <person name="Jackson L."/>
            <person name="Kovar C."/>
            <person name="Kowis A."/>
            <person name="Lee S."/>
            <person name="Lewis L.R."/>
            <person name="Margolis J."/>
            <person name="Morgan M."/>
            <person name="Nazareth L.V."/>
            <person name="Nguyen N."/>
            <person name="Okwuonu G."/>
            <person name="Parker D."/>
            <person name="Richards S."/>
            <person name="Ruiz S.J."/>
            <person name="Santibanez J."/>
            <person name="Savard J."/>
            <person name="Scherer S.E."/>
            <person name="Schneider B."/>
            <person name="Sodergren E."/>
            <person name="Tautz D."/>
            <person name="Vattahil S."/>
            <person name="Villasana D."/>
            <person name="White C.S."/>
            <person name="Wright R."/>
            <person name="Park Y."/>
            <person name="Beeman R.W."/>
            <person name="Lord J."/>
            <person name="Oppert B."/>
            <person name="Lorenzen M."/>
            <person name="Brown S."/>
            <person name="Wang L."/>
            <person name="Savard J."/>
            <person name="Tautz D."/>
            <person name="Richards S."/>
            <person name="Weinstock G."/>
            <person name="Gibbs R.A."/>
            <person name="Liu Y."/>
            <person name="Worley K."/>
            <person name="Weinstock G."/>
            <person name="Elsik C.G."/>
            <person name="Reese J.T."/>
            <person name="Elhaik E."/>
            <person name="Landan G."/>
            <person name="Graur D."/>
            <person name="Arensburger P."/>
            <person name="Atkinson P."/>
            <person name="Beeman R.W."/>
            <person name="Beidler J."/>
            <person name="Brown S.J."/>
            <person name="Demuth J.P."/>
            <person name="Drury D.W."/>
            <person name="Du Y.Z."/>
            <person name="Fujiwara H."/>
            <person name="Lorenzen M."/>
            <person name="Maselli V."/>
            <person name="Osanai M."/>
            <person name="Park Y."/>
            <person name="Robertson H.M."/>
            <person name="Tu Z."/>
            <person name="Wang J.J."/>
            <person name="Wang S."/>
            <person name="Richards S."/>
            <person name="Song H."/>
            <person name="Zhang L."/>
            <person name="Sodergren E."/>
            <person name="Werner D."/>
            <person name="Stanke M."/>
            <person name="Morgenstern B."/>
            <person name="Solovyev V."/>
            <person name="Kosarev P."/>
            <person name="Brown G."/>
            <person name="Chen H.C."/>
            <person name="Ermolaeva O."/>
            <person name="Hlavina W."/>
            <person name="Kapustin Y."/>
            <person name="Kiryutin B."/>
            <person name="Kitts P."/>
            <person name="Maglott D."/>
            <person name="Pruitt K."/>
            <person name="Sapojnikov V."/>
            <person name="Souvorov A."/>
            <person name="Mackey A.J."/>
            <person name="Waterhouse R.M."/>
            <person name="Wyder S."/>
            <person name="Zdobnov E.M."/>
            <person name="Zdobnov E.M."/>
            <person name="Wyder S."/>
            <person name="Kriventseva E.V."/>
            <person name="Kadowaki T."/>
            <person name="Bork P."/>
            <person name="Aranda M."/>
            <person name="Bao R."/>
            <person name="Beermann A."/>
            <person name="Berns N."/>
            <person name="Bolognesi R."/>
            <person name="Bonneton F."/>
            <person name="Bopp D."/>
            <person name="Brown S.J."/>
            <person name="Bucher G."/>
            <person name="Butts T."/>
            <person name="Chaumot A."/>
            <person name="Denell R.E."/>
            <person name="Ferrier D.E."/>
            <person name="Friedrich M."/>
            <person name="Gordon C.M."/>
            <person name="Jindra M."/>
            <person name="Klingler M."/>
            <person name="Lan Q."/>
            <person name="Lattorff H.M."/>
            <person name="Laudet V."/>
            <person name="von Levetsow C."/>
            <person name="Liu Z."/>
            <person name="Lutz R."/>
            <person name="Lynch J.A."/>
            <person name="da Fonseca R.N."/>
            <person name="Posnien N."/>
            <person name="Reuter R."/>
            <person name="Roth S."/>
            <person name="Savard J."/>
            <person name="Schinko J.B."/>
            <person name="Schmitt C."/>
            <person name="Schoppmeier M."/>
            <person name="Schroder R."/>
            <person name="Shippy T.D."/>
            <person name="Simonnet F."/>
            <person name="Marques-Souza H."/>
            <person name="Tautz D."/>
            <person name="Tomoyasu Y."/>
            <person name="Trauner J."/>
            <person name="Van der Zee M."/>
            <person name="Vervoort M."/>
            <person name="Wittkopp N."/>
            <person name="Wimmer E.A."/>
            <person name="Yang X."/>
            <person name="Jones A.K."/>
            <person name="Sattelle D.B."/>
            <person name="Ebert P.R."/>
            <person name="Nelson D."/>
            <person name="Scott J.G."/>
            <person name="Beeman R.W."/>
            <person name="Muthukrishnan S."/>
            <person name="Kramer K.J."/>
            <person name="Arakane Y."/>
            <person name="Beeman R.W."/>
            <person name="Zhu Q."/>
            <person name="Hogenkamp D."/>
            <person name="Dixit R."/>
            <person name="Oppert B."/>
            <person name="Jiang H."/>
            <person name="Zou Z."/>
            <person name="Marshall J."/>
            <person name="Elpidina E."/>
            <person name="Vinokurov K."/>
            <person name="Oppert C."/>
            <person name="Zou Z."/>
            <person name="Evans J."/>
            <person name="Lu Z."/>
            <person name="Zhao P."/>
            <person name="Sumathipala N."/>
            <person name="Altincicek B."/>
            <person name="Vilcinskas A."/>
            <person name="Williams M."/>
            <person name="Hultmark D."/>
            <person name="Hetru C."/>
            <person name="Jiang H."/>
            <person name="Grimmelikhuijzen C.J."/>
            <person name="Hauser F."/>
            <person name="Cazzamali G."/>
            <person name="Williamson M."/>
            <person name="Park Y."/>
            <person name="Li B."/>
            <person name="Tanaka Y."/>
            <person name="Predel R."/>
            <person name="Neupert S."/>
            <person name="Schachtner J."/>
            <person name="Verleyen P."/>
            <person name="Raible F."/>
            <person name="Bork P."/>
            <person name="Friedrich M."/>
            <person name="Walden K.K."/>
            <person name="Robertson H.M."/>
            <person name="Angeli S."/>
            <person name="Foret S."/>
            <person name="Bucher G."/>
            <person name="Schuetz S."/>
            <person name="Maleszka R."/>
            <person name="Wimmer E.A."/>
            <person name="Beeman R.W."/>
            <person name="Lorenzen M."/>
            <person name="Tomoyasu Y."/>
            <person name="Miller S.C."/>
            <person name="Grossmann D."/>
            <person name="Bucher G."/>
        </authorList>
    </citation>
    <scope>NUCLEOTIDE SEQUENCE [LARGE SCALE GENOMIC DNA]</scope>
    <source>
        <strain evidence="17 18">Georgia GA2</strain>
    </source>
</reference>
<feature type="region of interest" description="Disordered" evidence="13">
    <location>
        <begin position="1014"/>
        <end position="1040"/>
    </location>
</feature>
<evidence type="ECO:0000256" key="14">
    <source>
        <dbReference type="SAM" id="SignalP"/>
    </source>
</evidence>
<feature type="compositionally biased region" description="Acidic residues" evidence="13">
    <location>
        <begin position="478"/>
        <end position="497"/>
    </location>
</feature>
<evidence type="ECO:0000256" key="2">
    <source>
        <dbReference type="ARBA" id="ARBA00004240"/>
    </source>
</evidence>
<dbReference type="STRING" id="7070.D6WJJ9"/>
<dbReference type="PANTHER" id="PTHR43108:SF16">
    <property type="entry name" value="EXTRACELLULAR SULFATASE SULF-1 HOMOLOG"/>
    <property type="match status" value="1"/>
</dbReference>
<dbReference type="GO" id="GO:0009986">
    <property type="term" value="C:cell surface"/>
    <property type="evidence" value="ECO:0007669"/>
    <property type="project" value="UniProtKB-SubCell"/>
</dbReference>
<dbReference type="Pfam" id="PF12548">
    <property type="entry name" value="DUF3740"/>
    <property type="match status" value="1"/>
</dbReference>
<keyword evidence="12" id="KW-0325">Glycoprotein</keyword>
<gene>
    <name evidence="17" type="primary">AUGUSTUS-3.0.2_14039</name>
    <name evidence="17" type="ORF">TcasGA2_TC014039</name>
</gene>
<keyword evidence="10" id="KW-0106">Calcium</keyword>
<sequence length="1059" mass="121542">MPCEHPSSSAMFSAVTFFLVLATVLLPTTAADASPQRGRQRKGATFPSSPSRERKPNIVLILTDDQDVELGSLNFMPKTARAIRDQGTEFRHAYVTTPMCCPSRSSLLTGMYVHNHHVYTNNDNCSSTQWQATYETRSFATYLSNAGYRTGYFGKYLNKYNGSYVPPGWREWGGLIMNSKYYNYSINMNGKKIKHGFDYHKDYYPDLIANDSIAFLRQSKKNSAHKPVMLTMSFPAPHGPEDSAPQYSHLFFNVTTHHTPSYDYAPNPDKQWILQVTQKMQPIHKQFTDLLMTKRLQTLQSVDAAVQLIVEELRALGELDNTYIIYTSDHGYHLGQFGLIKGKSFPFEFDVRIPFLVRGPGVEPGTVVDDIVLNIDLAPTFLDIAGVEAPPHMDGRSVLPLFLNSKRKRMRWPDTFLIESSGRRETPYLDARIKARRNSTTEAPLSTLAPGDYSMATSTKFWESSTVTTTSPKKVYESGEDLALDDEDDDNEEEDIDVDEDEIDGGYDVDDDIYVYSNEANVTNKNLIRGEDETVLEGRSLPPANKLERLTLECAADEMKYPCRRNQKWYCINENGRWRKHKCKTLHVPLAGNKLLRKCACFTQEGLVYKTMFDRNITRRHTRIKRDTDLTHILFTLIDPDGMTSRAKRDTLDHVETVLKDVQGKIIDLKSVNTSLMQPNLVTNTISETSAGCIIMSKGRVNCSTSVYQDPKSWRQSRHQIDNEIYQLKQKLEKLKEIRRHLKHTRPLMGQADDEEDNQKNKTAKFESPDVNELNLHLGQEPKRKRKPVKINRIELTTSSPYFGHGNHHRHKHPDNDVTTSPPTRRPSTTTKTPEDYENCHCTPDPRPTKDPKHKIKEERLRKKLRKQRKRDQLEKECASERMNCFRHDKEHWKTAPMWTEGPFCFCMNANNNTYSCVRTINSTHNFLYCEFTTGLVTFYNLRIDPYELQNRIEQLKPEEKLFLHEQLKHLMACKGKACTVNHNAHQHHTKIRANVAPVVGAPHRYKKRKLVEEGRGAAATHGSTPGVRISSTRERGRNSSSMMGILREAGIRRKRRKT</sequence>
<dbReference type="HOGENOM" id="CLU_006332_2_1_1"/>